<dbReference type="EMBL" id="CAJOBC010056002">
    <property type="protein sequence ID" value="CAF4193404.1"/>
    <property type="molecule type" value="Genomic_DNA"/>
</dbReference>
<keyword evidence="3 7" id="KW-0808">Transferase</keyword>
<evidence type="ECO:0000256" key="6">
    <source>
        <dbReference type="ARBA" id="ARBA00047597"/>
    </source>
</evidence>
<dbReference type="EMBL" id="CAJOBA010056425">
    <property type="protein sequence ID" value="CAF4292065.1"/>
    <property type="molecule type" value="Genomic_DNA"/>
</dbReference>
<keyword evidence="7" id="KW-0520">NAD</keyword>
<evidence type="ECO:0000256" key="7">
    <source>
        <dbReference type="RuleBase" id="RU361228"/>
    </source>
</evidence>
<evidence type="ECO:0000313" key="11">
    <source>
        <dbReference type="EMBL" id="CAF4292065.1"/>
    </source>
</evidence>
<dbReference type="Pfam" id="PF02493">
    <property type="entry name" value="MORN"/>
    <property type="match status" value="6"/>
</dbReference>
<dbReference type="Proteomes" id="UP000663829">
    <property type="component" value="Unassembled WGS sequence"/>
</dbReference>
<dbReference type="PANTHER" id="PTHR23084">
    <property type="entry name" value="PHOSPHATIDYLINOSITOL-4-PHOSPHATE 5-KINASE RELATED"/>
    <property type="match status" value="1"/>
</dbReference>
<dbReference type="InterPro" id="IPR003409">
    <property type="entry name" value="MORN"/>
</dbReference>
<dbReference type="PROSITE" id="PS51996">
    <property type="entry name" value="TR_MART"/>
    <property type="match status" value="1"/>
</dbReference>
<dbReference type="EMBL" id="CAJNOQ010014160">
    <property type="protein sequence ID" value="CAF1336171.1"/>
    <property type="molecule type" value="Genomic_DNA"/>
</dbReference>
<evidence type="ECO:0000313" key="12">
    <source>
        <dbReference type="Proteomes" id="UP000663829"/>
    </source>
</evidence>
<dbReference type="EMBL" id="CAJNOK010034393">
    <property type="protein sequence ID" value="CAF1503683.1"/>
    <property type="molecule type" value="Genomic_DNA"/>
</dbReference>
<dbReference type="Gene3D" id="2.20.110.10">
    <property type="entry name" value="Histone H3 K4-specific methyltransferase SET7/9 N-terminal domain"/>
    <property type="match status" value="3"/>
</dbReference>
<dbReference type="Proteomes" id="UP000681722">
    <property type="component" value="Unassembled WGS sequence"/>
</dbReference>
<accession>A0A815GA73</accession>
<dbReference type="Gene3D" id="3.90.176.10">
    <property type="entry name" value="Toxin ADP-ribosyltransferase, Chain A, domain 1"/>
    <property type="match status" value="1"/>
</dbReference>
<dbReference type="FunFam" id="2.20.110.10:FF:000002">
    <property type="entry name" value="Phosphatidylinositol 4-phosphate 5-kinase 8"/>
    <property type="match status" value="1"/>
</dbReference>
<evidence type="ECO:0000313" key="9">
    <source>
        <dbReference type="EMBL" id="CAF1503683.1"/>
    </source>
</evidence>
<proteinExistence type="inferred from homology"/>
<keyword evidence="4" id="KW-0548">Nucleotidyltransferase</keyword>
<comment type="catalytic activity">
    <reaction evidence="6 7">
        <text>L-arginyl-[protein] + NAD(+) = N(omega)-(ADP-D-ribosyl)-L-arginyl-[protein] + nicotinamide + H(+)</text>
        <dbReference type="Rhea" id="RHEA:19149"/>
        <dbReference type="Rhea" id="RHEA-COMP:10532"/>
        <dbReference type="Rhea" id="RHEA-COMP:15087"/>
        <dbReference type="ChEBI" id="CHEBI:15378"/>
        <dbReference type="ChEBI" id="CHEBI:17154"/>
        <dbReference type="ChEBI" id="CHEBI:29965"/>
        <dbReference type="ChEBI" id="CHEBI:57540"/>
        <dbReference type="ChEBI" id="CHEBI:142554"/>
        <dbReference type="EC" id="2.4.2.31"/>
    </reaction>
</comment>
<dbReference type="Proteomes" id="UP000682733">
    <property type="component" value="Unassembled WGS sequence"/>
</dbReference>
<dbReference type="GO" id="GO:0106274">
    <property type="term" value="F:NAD+-protein-arginine ADP-ribosyltransferase activity"/>
    <property type="evidence" value="ECO:0007669"/>
    <property type="project" value="UniProtKB-EC"/>
</dbReference>
<dbReference type="SMART" id="SM00698">
    <property type="entry name" value="MORN"/>
    <property type="match status" value="6"/>
</dbReference>
<evidence type="ECO:0000313" key="8">
    <source>
        <dbReference type="EMBL" id="CAF1336171.1"/>
    </source>
</evidence>
<dbReference type="InterPro" id="IPR000768">
    <property type="entry name" value="ART"/>
</dbReference>
<evidence type="ECO:0000256" key="4">
    <source>
        <dbReference type="ARBA" id="ARBA00022695"/>
    </source>
</evidence>
<reference evidence="8" key="1">
    <citation type="submission" date="2021-02" db="EMBL/GenBank/DDBJ databases">
        <authorList>
            <person name="Nowell W R."/>
        </authorList>
    </citation>
    <scope>NUCLEOTIDE SEQUENCE</scope>
</reference>
<sequence length="411" mass="46401">MRVRYSDIDTENKKLPPVYGYLSSPLVPLEVSLEKIIPLIDNLQRYIKTAKTHCHSSNHLTKEESAALYLYTMEWGDESFYRVLNKALRDENRAALKPWFPYLKLLDTALNKLPSQKLSLWRGVDGNVSKNFEQGQLLSWWSVNSCSSSVNIIKNFLGTDSTLFMIEAVNGKSISLYACYTTENEFILMPGTKLEVMSSALDYSGGLHIVHLREIEGDDESMSVPVSPLKLSQTTSCGLSSIVMKKKGILPDGGSYEGDTVNDIPNGRGVCVWPTGTHYTGEWKDGKKHHRGTYTYTNGDRYAGEYKGGKIHGRGICTYANGDRYDGEWQDDKKHRRGIYTYANGNRYDGEWQDGKKCGRGIYTYPNGDRYEGEYKDGKRHGQGIETCANGNRYDVKYNKGELISEKRLSA</sequence>
<gene>
    <name evidence="8" type="ORF">GPM918_LOCUS30198</name>
    <name evidence="9" type="ORF">OVA965_LOCUS37053</name>
    <name evidence="10" type="ORF">SRO942_LOCUS30802</name>
    <name evidence="11" type="ORF">TMI583_LOCUS38103</name>
</gene>
<evidence type="ECO:0000256" key="5">
    <source>
        <dbReference type="ARBA" id="ARBA00022737"/>
    </source>
</evidence>
<dbReference type="Proteomes" id="UP000677228">
    <property type="component" value="Unassembled WGS sequence"/>
</dbReference>
<comment type="similarity">
    <text evidence="1 7">Belongs to the Arg-specific ADP-ribosyltransferase family.</text>
</comment>
<organism evidence="8 12">
    <name type="scientific">Didymodactylos carnosus</name>
    <dbReference type="NCBI Taxonomy" id="1234261"/>
    <lineage>
        <taxon>Eukaryota</taxon>
        <taxon>Metazoa</taxon>
        <taxon>Spiralia</taxon>
        <taxon>Gnathifera</taxon>
        <taxon>Rotifera</taxon>
        <taxon>Eurotatoria</taxon>
        <taxon>Bdelloidea</taxon>
        <taxon>Philodinida</taxon>
        <taxon>Philodinidae</taxon>
        <taxon>Didymodactylos</taxon>
    </lineage>
</organism>
<dbReference type="PANTHER" id="PTHR23084:SF263">
    <property type="entry name" value="MORN REPEAT-CONTAINING PROTEIN 1"/>
    <property type="match status" value="1"/>
</dbReference>
<keyword evidence="12" id="KW-1185">Reference proteome</keyword>
<evidence type="ECO:0000313" key="10">
    <source>
        <dbReference type="EMBL" id="CAF4193404.1"/>
    </source>
</evidence>
<evidence type="ECO:0000256" key="1">
    <source>
        <dbReference type="ARBA" id="ARBA00009558"/>
    </source>
</evidence>
<evidence type="ECO:0000256" key="2">
    <source>
        <dbReference type="ARBA" id="ARBA00022676"/>
    </source>
</evidence>
<evidence type="ECO:0000256" key="3">
    <source>
        <dbReference type="ARBA" id="ARBA00022679"/>
    </source>
</evidence>
<dbReference type="AlphaFoldDB" id="A0A815GA73"/>
<dbReference type="SUPFAM" id="SSF56399">
    <property type="entry name" value="ADP-ribosylation"/>
    <property type="match status" value="1"/>
</dbReference>
<keyword evidence="7" id="KW-0521">NADP</keyword>
<dbReference type="SUPFAM" id="SSF82185">
    <property type="entry name" value="Histone H3 K4-specific methyltransferase SET7/9 N-terminal domain"/>
    <property type="match status" value="1"/>
</dbReference>
<name>A0A815GA73_9BILA</name>
<protein>
    <recommendedName>
        <fullName evidence="7">NAD(P)(+)--arginine ADP-ribosyltransferase</fullName>
        <ecNumber evidence="7">2.4.2.31</ecNumber>
    </recommendedName>
    <alternativeName>
        <fullName evidence="7">Mono(ADP-ribosyl)transferase</fullName>
    </alternativeName>
</protein>
<dbReference type="GO" id="GO:0016779">
    <property type="term" value="F:nucleotidyltransferase activity"/>
    <property type="evidence" value="ECO:0007669"/>
    <property type="project" value="UniProtKB-KW"/>
</dbReference>
<keyword evidence="2 7" id="KW-0328">Glycosyltransferase</keyword>
<dbReference type="OrthoDB" id="294378at2759"/>
<dbReference type="Pfam" id="PF01129">
    <property type="entry name" value="ART"/>
    <property type="match status" value="1"/>
</dbReference>
<dbReference type="EC" id="2.4.2.31" evidence="7"/>
<comment type="caution">
    <text evidence="8">The sequence shown here is derived from an EMBL/GenBank/DDBJ whole genome shotgun (WGS) entry which is preliminary data.</text>
</comment>
<keyword evidence="5" id="KW-0677">Repeat</keyword>